<keyword evidence="1" id="KW-0175">Coiled coil</keyword>
<dbReference type="InParanoid" id="H3A0X7"/>
<dbReference type="PANTHER" id="PTHR21683">
    <property type="entry name" value="COILED-COIL DOMAIN-CONTAINING PROTEIN 42 LIKE-2-LIKE-RELATED"/>
    <property type="match status" value="1"/>
</dbReference>
<dbReference type="GeneTree" id="ENSGT00940000153110"/>
<evidence type="ECO:0000256" key="1">
    <source>
        <dbReference type="ARBA" id="ARBA00023054"/>
    </source>
</evidence>
<dbReference type="EMBL" id="AFYH01256688">
    <property type="status" value="NOT_ANNOTATED_CDS"/>
    <property type="molecule type" value="Genomic_DNA"/>
</dbReference>
<reference evidence="4" key="2">
    <citation type="submission" date="2025-08" db="UniProtKB">
        <authorList>
            <consortium name="Ensembl"/>
        </authorList>
    </citation>
    <scope>IDENTIFICATION</scope>
</reference>
<dbReference type="Ensembl" id="ENSLACT00000003328.1">
    <property type="protein sequence ID" value="ENSLACP00000003298.1"/>
    <property type="gene ID" value="ENSLACG00000002951.1"/>
</dbReference>
<evidence type="ECO:0000256" key="2">
    <source>
        <dbReference type="SAM" id="MobiDB-lite"/>
    </source>
</evidence>
<name>H3A0X7_LATCH</name>
<feature type="domain" description="DUF4200" evidence="3">
    <location>
        <begin position="101"/>
        <end position="219"/>
    </location>
</feature>
<evidence type="ECO:0000313" key="4">
    <source>
        <dbReference type="Ensembl" id="ENSLACP00000003298.1"/>
    </source>
</evidence>
<feature type="compositionally biased region" description="Basic and acidic residues" evidence="2">
    <location>
        <begin position="333"/>
        <end position="354"/>
    </location>
</feature>
<proteinExistence type="predicted"/>
<feature type="region of interest" description="Disordered" evidence="2">
    <location>
        <begin position="333"/>
        <end position="363"/>
    </location>
</feature>
<evidence type="ECO:0000313" key="5">
    <source>
        <dbReference type="Proteomes" id="UP000008672"/>
    </source>
</evidence>
<dbReference type="AlphaFoldDB" id="H3A0X7"/>
<reference evidence="4" key="3">
    <citation type="submission" date="2025-09" db="UniProtKB">
        <authorList>
            <consortium name="Ensembl"/>
        </authorList>
    </citation>
    <scope>IDENTIFICATION</scope>
</reference>
<dbReference type="OMA" id="CERELNH"/>
<protein>
    <recommendedName>
        <fullName evidence="3">DUF4200 domain-containing protein</fullName>
    </recommendedName>
</protein>
<dbReference type="HOGENOM" id="CLU_026271_0_1_1"/>
<dbReference type="GO" id="GO:0005856">
    <property type="term" value="C:cytoskeleton"/>
    <property type="evidence" value="ECO:0007669"/>
    <property type="project" value="UniProtKB-ARBA"/>
</dbReference>
<sequence length="548" mass="63760">DVNPFVLPKTQDILFIREKQLKMIKKNNRLKRKNHVQDKTTFATRIKARIGSMKRFYELDAVDDVEEDEDKDDDKPRKCDPAWMISTVKSCHYDEESLKEYINRTREMFLLQYSLSVKEETMQKMDAIAAKEEENLNQANTHLEESAVAFEEFLKENDKFSVDAVKIAEQETKDKLEKMIEMKKATAQMMNVKSEISKLAETLKEYLKYKEFLDNVAPKEWKEECRERELLKRQKVKQVKKKQKEQIGPSTLSVTTKSKQETWKDVFGSRIQSRLVITSKSLYRSSQCKGVVAPESITHEHKPVYCSSEAATHVPEPHVDLTDNIQTVTRFEELENKTSGRSLHRTDSSKDTKQGSKQAIKDTNSSGVKETYCITSRNNVLKKIKRKEKKSLPKCCVSLLSFSFSGQQPPKKNKMLEALNKKIDEVYRSCIGDVQAQINTLQMLTNIEGRLQELFECLETVPVALLETIEKIKQKENRSRIREERLKHQLSIQEERLRRTMERATADAKKPVGRKLVFRSIPPAVKRKKDKADLSVCRKQDELQYFFT</sequence>
<dbReference type="InterPro" id="IPR051147">
    <property type="entry name" value="CFAP_domain-containing"/>
</dbReference>
<accession>H3A0X7</accession>
<dbReference type="EMBL" id="AFYH01256689">
    <property type="status" value="NOT_ANNOTATED_CDS"/>
    <property type="molecule type" value="Genomic_DNA"/>
</dbReference>
<keyword evidence="5" id="KW-1185">Reference proteome</keyword>
<evidence type="ECO:0000259" key="3">
    <source>
        <dbReference type="Pfam" id="PF13863"/>
    </source>
</evidence>
<reference evidence="5" key="1">
    <citation type="submission" date="2011-08" db="EMBL/GenBank/DDBJ databases">
        <title>The draft genome of Latimeria chalumnae.</title>
        <authorList>
            <person name="Di Palma F."/>
            <person name="Alfoldi J."/>
            <person name="Johnson J."/>
            <person name="Berlin A."/>
            <person name="Gnerre S."/>
            <person name="Jaffe D."/>
            <person name="MacCallum I."/>
            <person name="Young S."/>
            <person name="Walker B.J."/>
            <person name="Lander E."/>
            <person name="Lindblad-Toh K."/>
        </authorList>
    </citation>
    <scope>NUCLEOTIDE SEQUENCE [LARGE SCALE GENOMIC DNA]</scope>
    <source>
        <strain evidence="5">Wild caught</strain>
    </source>
</reference>
<dbReference type="eggNOG" id="ENOG502QSDI">
    <property type="taxonomic scope" value="Eukaryota"/>
</dbReference>
<dbReference type="Pfam" id="PF13863">
    <property type="entry name" value="DUF4200"/>
    <property type="match status" value="1"/>
</dbReference>
<dbReference type="Proteomes" id="UP000008672">
    <property type="component" value="Unassembled WGS sequence"/>
</dbReference>
<dbReference type="PANTHER" id="PTHR21683:SF3">
    <property type="entry name" value="CILIA AND FLAGELLA ASSOCIATED PROTEIN 100"/>
    <property type="match status" value="1"/>
</dbReference>
<organism evidence="4 5">
    <name type="scientific">Latimeria chalumnae</name>
    <name type="common">Coelacanth</name>
    <dbReference type="NCBI Taxonomy" id="7897"/>
    <lineage>
        <taxon>Eukaryota</taxon>
        <taxon>Metazoa</taxon>
        <taxon>Chordata</taxon>
        <taxon>Craniata</taxon>
        <taxon>Vertebrata</taxon>
        <taxon>Euteleostomi</taxon>
        <taxon>Coelacanthiformes</taxon>
        <taxon>Coelacanthidae</taxon>
        <taxon>Latimeria</taxon>
    </lineage>
</organism>
<dbReference type="STRING" id="7897.ENSLACP00000003298"/>
<dbReference type="InterPro" id="IPR025252">
    <property type="entry name" value="DUF4200"/>
</dbReference>